<feature type="region of interest" description="Disordered" evidence="1">
    <location>
        <begin position="95"/>
        <end position="118"/>
    </location>
</feature>
<comment type="caution">
    <text evidence="2">The sequence shown here is derived from an EMBL/GenBank/DDBJ whole genome shotgun (WGS) entry which is preliminary data.</text>
</comment>
<organism evidence="2 3">
    <name type="scientific">Micromonospora coerulea</name>
    <dbReference type="NCBI Taxonomy" id="47856"/>
    <lineage>
        <taxon>Bacteria</taxon>
        <taxon>Bacillati</taxon>
        <taxon>Actinomycetota</taxon>
        <taxon>Actinomycetes</taxon>
        <taxon>Micromonosporales</taxon>
        <taxon>Micromonosporaceae</taxon>
        <taxon>Micromonospora</taxon>
    </lineage>
</organism>
<dbReference type="Gene3D" id="3.60.15.10">
    <property type="entry name" value="Ribonuclease Z/Hydroxyacylglutathione hydrolase-like"/>
    <property type="match status" value="1"/>
</dbReference>
<dbReference type="InterPro" id="IPR036866">
    <property type="entry name" value="RibonucZ/Hydroxyglut_hydro"/>
</dbReference>
<evidence type="ECO:0000313" key="2">
    <source>
        <dbReference type="EMBL" id="GAA4567847.1"/>
    </source>
</evidence>
<evidence type="ECO:0000256" key="1">
    <source>
        <dbReference type="SAM" id="MobiDB-lite"/>
    </source>
</evidence>
<proteinExistence type="predicted"/>
<evidence type="ECO:0008006" key="4">
    <source>
        <dbReference type="Google" id="ProtNLM"/>
    </source>
</evidence>
<gene>
    <name evidence="2" type="ORF">GCM10023176_21020</name>
</gene>
<sequence>MLIEAAGWRLLTDPTFDPPGRRYSFGWGTASRKEAGPAVQPSALGPLDAVLLSHDHHADNLDEAGRAILPSSGQRWPWWCWVGVAGFGTCDPSLVSSGQPSDCVHPRPARPVRPSGST</sequence>
<dbReference type="Proteomes" id="UP001500307">
    <property type="component" value="Unassembled WGS sequence"/>
</dbReference>
<name>A0ABP8SGJ4_9ACTN</name>
<evidence type="ECO:0000313" key="3">
    <source>
        <dbReference type="Proteomes" id="UP001500307"/>
    </source>
</evidence>
<keyword evidence="3" id="KW-1185">Reference proteome</keyword>
<dbReference type="EMBL" id="BAABGU010000009">
    <property type="protein sequence ID" value="GAA4567847.1"/>
    <property type="molecule type" value="Genomic_DNA"/>
</dbReference>
<protein>
    <recommendedName>
        <fullName evidence="4">Metallo-beta-lactamase domain-containing protein</fullName>
    </recommendedName>
</protein>
<reference evidence="3" key="1">
    <citation type="journal article" date="2019" name="Int. J. Syst. Evol. Microbiol.">
        <title>The Global Catalogue of Microorganisms (GCM) 10K type strain sequencing project: providing services to taxonomists for standard genome sequencing and annotation.</title>
        <authorList>
            <consortium name="The Broad Institute Genomics Platform"/>
            <consortium name="The Broad Institute Genome Sequencing Center for Infectious Disease"/>
            <person name="Wu L."/>
            <person name="Ma J."/>
        </authorList>
    </citation>
    <scope>NUCLEOTIDE SEQUENCE [LARGE SCALE GENOMIC DNA]</scope>
    <source>
        <strain evidence="3">JCM 3175</strain>
    </source>
</reference>
<accession>A0ABP8SGJ4</accession>